<organism evidence="1 2">
    <name type="scientific">Thermanaerothrix daxensis</name>
    <dbReference type="NCBI Taxonomy" id="869279"/>
    <lineage>
        <taxon>Bacteria</taxon>
        <taxon>Bacillati</taxon>
        <taxon>Chloroflexota</taxon>
        <taxon>Anaerolineae</taxon>
        <taxon>Anaerolineales</taxon>
        <taxon>Anaerolineaceae</taxon>
        <taxon>Thermanaerothrix</taxon>
    </lineage>
</organism>
<accession>A0A0P6XY56</accession>
<protein>
    <submittedName>
        <fullName evidence="1">Uncharacterized protein</fullName>
    </submittedName>
</protein>
<keyword evidence="2" id="KW-1185">Reference proteome</keyword>
<dbReference type="Proteomes" id="UP000050544">
    <property type="component" value="Unassembled WGS sequence"/>
</dbReference>
<gene>
    <name evidence="1" type="ORF">SE15_05895</name>
</gene>
<dbReference type="RefSeq" id="WP_054521140.1">
    <property type="nucleotide sequence ID" value="NZ_LGKO01000002.1"/>
</dbReference>
<name>A0A0P6XY56_9CHLR</name>
<dbReference type="EMBL" id="LGKO01000002">
    <property type="protein sequence ID" value="KPL84593.1"/>
    <property type="molecule type" value="Genomic_DNA"/>
</dbReference>
<comment type="caution">
    <text evidence="1">The sequence shown here is derived from an EMBL/GenBank/DDBJ whole genome shotgun (WGS) entry which is preliminary data.</text>
</comment>
<reference evidence="1 2" key="1">
    <citation type="submission" date="2015-07" db="EMBL/GenBank/DDBJ databases">
        <title>Whole genome sequence of Thermanaerothrix daxensis DSM 23592.</title>
        <authorList>
            <person name="Hemp J."/>
            <person name="Ward L.M."/>
            <person name="Pace L.A."/>
            <person name="Fischer W.W."/>
        </authorList>
    </citation>
    <scope>NUCLEOTIDE SEQUENCE [LARGE SCALE GENOMIC DNA]</scope>
    <source>
        <strain evidence="1 2">GNS-1</strain>
    </source>
</reference>
<evidence type="ECO:0000313" key="1">
    <source>
        <dbReference type="EMBL" id="KPL84593.1"/>
    </source>
</evidence>
<evidence type="ECO:0000313" key="2">
    <source>
        <dbReference type="Proteomes" id="UP000050544"/>
    </source>
</evidence>
<proteinExistence type="predicted"/>
<sequence length="73" mass="8394">MKKMVAWMLIAYATLLMVGEKLRSHLYPKHSRKSKVFSGAFVFPKVNPKISPQEFRRVVASVRDTFRSIVSPV</sequence>
<dbReference type="AlphaFoldDB" id="A0A0P6XY56"/>